<dbReference type="Gene3D" id="3.30.50.10">
    <property type="entry name" value="Erythroid Transcription Factor GATA-1, subunit A"/>
    <property type="match status" value="1"/>
</dbReference>
<dbReference type="GO" id="GO:0043565">
    <property type="term" value="F:sequence-specific DNA binding"/>
    <property type="evidence" value="ECO:0007669"/>
    <property type="project" value="InterPro"/>
</dbReference>
<keyword evidence="7 11" id="KW-0238">DNA-binding</keyword>
<evidence type="ECO:0000256" key="10">
    <source>
        <dbReference type="ARBA" id="ARBA00023242"/>
    </source>
</evidence>
<dbReference type="InterPro" id="IPR013088">
    <property type="entry name" value="Znf_NHR/GATA"/>
</dbReference>
<dbReference type="OrthoDB" id="2162994at2759"/>
<dbReference type="GO" id="GO:0008270">
    <property type="term" value="F:zinc ion binding"/>
    <property type="evidence" value="ECO:0007669"/>
    <property type="project" value="UniProtKB-KW"/>
</dbReference>
<evidence type="ECO:0000256" key="13">
    <source>
        <dbReference type="SAM" id="MobiDB-lite"/>
    </source>
</evidence>
<comment type="similarity">
    <text evidence="2 11">Belongs to the type IV zinc-finger family. Class A subfamily.</text>
</comment>
<dbReference type="GO" id="GO:0045893">
    <property type="term" value="P:positive regulation of DNA-templated transcription"/>
    <property type="evidence" value="ECO:0007669"/>
    <property type="project" value="InterPro"/>
</dbReference>
<keyword evidence="3" id="KW-0479">Metal-binding</keyword>
<sequence length="294" mass="32816">MEAALKMGLINKPSPKLHLDELRSANPQSSASPSSDYIFVDQLFNFSNEEEDEEEEEAEGEEKNNHSSVSAPLQLQQHRESDENSNHSSTNSSGDVFWSVSSRDFEDLEWLSHLVADSTQEEYSAVPLNCSVFLTEKPNSYQKEPTHHAPILPNFESNLNTPFPSKPRSKRAKISGRVWSLTNSISSPSLYPPQAKKPKKNSAEEGSGRGQAPRRCSHCGVQKTPQWRAGPLGSKTLCNACGVRFKSGRLFPEYRPACSPTFSSELHSNHHRKVLEMRQKKETETTHSGPDPTP</sequence>
<organism evidence="15 17">
    <name type="scientific">Cucurbita maxima</name>
    <name type="common">Pumpkin</name>
    <name type="synonym">Winter squash</name>
    <dbReference type="NCBI Taxonomy" id="3661"/>
    <lineage>
        <taxon>Eukaryota</taxon>
        <taxon>Viridiplantae</taxon>
        <taxon>Streptophyta</taxon>
        <taxon>Embryophyta</taxon>
        <taxon>Tracheophyta</taxon>
        <taxon>Spermatophyta</taxon>
        <taxon>Magnoliopsida</taxon>
        <taxon>eudicotyledons</taxon>
        <taxon>Gunneridae</taxon>
        <taxon>Pentapetalae</taxon>
        <taxon>rosids</taxon>
        <taxon>fabids</taxon>
        <taxon>Cucurbitales</taxon>
        <taxon>Cucurbitaceae</taxon>
        <taxon>Cucurbiteae</taxon>
        <taxon>Cucurbita</taxon>
    </lineage>
</organism>
<evidence type="ECO:0000256" key="3">
    <source>
        <dbReference type="ARBA" id="ARBA00022723"/>
    </source>
</evidence>
<dbReference type="InterPro" id="IPR051140">
    <property type="entry name" value="GATA_TF"/>
</dbReference>
<evidence type="ECO:0000256" key="9">
    <source>
        <dbReference type="ARBA" id="ARBA00023163"/>
    </source>
</evidence>
<feature type="compositionally biased region" description="Basic and acidic residues" evidence="13">
    <location>
        <begin position="274"/>
        <end position="285"/>
    </location>
</feature>
<evidence type="ECO:0000256" key="7">
    <source>
        <dbReference type="ARBA" id="ARBA00023125"/>
    </source>
</evidence>
<evidence type="ECO:0000256" key="12">
    <source>
        <dbReference type="PROSITE-ProRule" id="PRU00094"/>
    </source>
</evidence>
<evidence type="ECO:0000256" key="8">
    <source>
        <dbReference type="ARBA" id="ARBA00023159"/>
    </source>
</evidence>
<keyword evidence="5" id="KW-0862">Zinc</keyword>
<feature type="domain" description="GATA-type" evidence="14">
    <location>
        <begin position="210"/>
        <end position="246"/>
    </location>
</feature>
<keyword evidence="6 11" id="KW-0805">Transcription regulation</keyword>
<comment type="subcellular location">
    <subcellularLocation>
        <location evidence="1 11">Nucleus</location>
    </subcellularLocation>
</comment>
<evidence type="ECO:0000313" key="15">
    <source>
        <dbReference type="Proteomes" id="UP000504608"/>
    </source>
</evidence>
<dbReference type="RefSeq" id="XP_022977881.1">
    <property type="nucleotide sequence ID" value="XM_023122113.1"/>
</dbReference>
<feature type="compositionally biased region" description="Polar residues" evidence="13">
    <location>
        <begin position="86"/>
        <end position="96"/>
    </location>
</feature>
<name>A0A6J1IRE3_CUCMA</name>
<keyword evidence="9 11" id="KW-0804">Transcription</keyword>
<keyword evidence="4 12" id="KW-0863">Zinc-finger</keyword>
<keyword evidence="8 11" id="KW-0010">Activator</keyword>
<feature type="compositionally biased region" description="Polar residues" evidence="13">
    <location>
        <begin position="180"/>
        <end position="189"/>
    </location>
</feature>
<feature type="compositionally biased region" description="Low complexity" evidence="13">
    <location>
        <begin position="24"/>
        <end position="35"/>
    </location>
</feature>
<feature type="region of interest" description="Disordered" evidence="13">
    <location>
        <begin position="265"/>
        <end position="294"/>
    </location>
</feature>
<reference evidence="16 17" key="1">
    <citation type="submission" date="2025-04" db="UniProtKB">
        <authorList>
            <consortium name="RefSeq"/>
        </authorList>
    </citation>
    <scope>IDENTIFICATION</scope>
    <source>
        <tissue evidence="16 17">Young leaves</tissue>
    </source>
</reference>
<dbReference type="PIRSF" id="PIRSF016992">
    <property type="entry name" value="TF_GATA_plant"/>
    <property type="match status" value="1"/>
</dbReference>
<dbReference type="GO" id="GO:0005634">
    <property type="term" value="C:nucleus"/>
    <property type="evidence" value="ECO:0007669"/>
    <property type="project" value="UniProtKB-SubCell"/>
</dbReference>
<evidence type="ECO:0000259" key="14">
    <source>
        <dbReference type="PROSITE" id="PS50114"/>
    </source>
</evidence>
<evidence type="ECO:0000256" key="5">
    <source>
        <dbReference type="ARBA" id="ARBA00022833"/>
    </source>
</evidence>
<dbReference type="PROSITE" id="PS00344">
    <property type="entry name" value="GATA_ZN_FINGER_1"/>
    <property type="match status" value="1"/>
</dbReference>
<dbReference type="InterPro" id="IPR016679">
    <property type="entry name" value="TF_GATA_pln"/>
</dbReference>
<evidence type="ECO:0000256" key="2">
    <source>
        <dbReference type="ARBA" id="ARBA00005694"/>
    </source>
</evidence>
<feature type="region of interest" description="Disordered" evidence="13">
    <location>
        <begin position="1"/>
        <end position="96"/>
    </location>
</feature>
<evidence type="ECO:0000256" key="11">
    <source>
        <dbReference type="PIRNR" id="PIRNR016992"/>
    </source>
</evidence>
<comment type="function">
    <text evidence="11">Transcriptional activator that specifically binds 5'-GATA-3' or 5'-GAT-3' motifs within gene promoters.</text>
</comment>
<dbReference type="Proteomes" id="UP000504608">
    <property type="component" value="Unplaced"/>
</dbReference>
<feature type="region of interest" description="Disordered" evidence="13">
    <location>
        <begin position="144"/>
        <end position="218"/>
    </location>
</feature>
<protein>
    <recommendedName>
        <fullName evidence="11">GATA transcription factor</fullName>
    </recommendedName>
</protein>
<evidence type="ECO:0000313" key="16">
    <source>
        <dbReference type="RefSeq" id="XP_022977881.1"/>
    </source>
</evidence>
<dbReference type="FunFam" id="3.30.50.10:FF:000018">
    <property type="entry name" value="GATA transcription factor"/>
    <property type="match status" value="1"/>
</dbReference>
<dbReference type="SMART" id="SM00401">
    <property type="entry name" value="ZnF_GATA"/>
    <property type="match status" value="1"/>
</dbReference>
<dbReference type="Pfam" id="PF00320">
    <property type="entry name" value="GATA"/>
    <property type="match status" value="1"/>
</dbReference>
<dbReference type="InterPro" id="IPR000679">
    <property type="entry name" value="Znf_GATA"/>
</dbReference>
<dbReference type="AlphaFoldDB" id="A0A6J1IRE3"/>
<keyword evidence="15" id="KW-1185">Reference proteome</keyword>
<keyword evidence="10 11" id="KW-0539">Nucleus</keyword>
<feature type="compositionally biased region" description="Polar residues" evidence="13">
    <location>
        <begin position="66"/>
        <end position="76"/>
    </location>
</feature>
<proteinExistence type="inferred from homology"/>
<dbReference type="RefSeq" id="XP_022977883.1">
    <property type="nucleotide sequence ID" value="XM_023122115.1"/>
</dbReference>
<dbReference type="PROSITE" id="PS50114">
    <property type="entry name" value="GATA_ZN_FINGER_2"/>
    <property type="match status" value="1"/>
</dbReference>
<dbReference type="GO" id="GO:0030154">
    <property type="term" value="P:cell differentiation"/>
    <property type="evidence" value="ECO:0007669"/>
    <property type="project" value="TreeGrafter"/>
</dbReference>
<dbReference type="GeneID" id="111478040"/>
<accession>A0A6J1IRE3</accession>
<evidence type="ECO:0000313" key="17">
    <source>
        <dbReference type="RefSeq" id="XP_022977883.1"/>
    </source>
</evidence>
<dbReference type="KEGG" id="cmax:111478040"/>
<feature type="compositionally biased region" description="Acidic residues" evidence="13">
    <location>
        <begin position="48"/>
        <end position="60"/>
    </location>
</feature>
<dbReference type="PANTHER" id="PTHR45658:SF92">
    <property type="entry name" value="GATA TRANSCRIPTION FACTOR 5"/>
    <property type="match status" value="1"/>
</dbReference>
<dbReference type="PANTHER" id="PTHR45658">
    <property type="entry name" value="GATA TRANSCRIPTION FACTOR"/>
    <property type="match status" value="1"/>
</dbReference>
<dbReference type="CDD" id="cd00202">
    <property type="entry name" value="ZnF_GATA"/>
    <property type="match status" value="1"/>
</dbReference>
<evidence type="ECO:0000256" key="1">
    <source>
        <dbReference type="ARBA" id="ARBA00004123"/>
    </source>
</evidence>
<evidence type="ECO:0000256" key="6">
    <source>
        <dbReference type="ARBA" id="ARBA00023015"/>
    </source>
</evidence>
<dbReference type="SUPFAM" id="SSF57716">
    <property type="entry name" value="Glucocorticoid receptor-like (DNA-binding domain)"/>
    <property type="match status" value="1"/>
</dbReference>
<evidence type="ECO:0000256" key="4">
    <source>
        <dbReference type="ARBA" id="ARBA00022771"/>
    </source>
</evidence>
<gene>
    <name evidence="16 17" type="primary">LOC111478040</name>
</gene>